<dbReference type="RefSeq" id="WP_312896179.1">
    <property type="nucleotide sequence ID" value="NZ_JACHIN010000001.1"/>
</dbReference>
<keyword evidence="1" id="KW-0472">Membrane</keyword>
<comment type="caution">
    <text evidence="2">The sequence shown here is derived from an EMBL/GenBank/DDBJ whole genome shotgun (WGS) entry which is preliminary data.</text>
</comment>
<feature type="transmembrane region" description="Helical" evidence="1">
    <location>
        <begin position="65"/>
        <end position="84"/>
    </location>
</feature>
<protein>
    <submittedName>
        <fullName evidence="2">Heme A synthase</fullName>
    </submittedName>
</protein>
<name>A0A7W7ZXT9_9ACTN</name>
<evidence type="ECO:0000313" key="3">
    <source>
        <dbReference type="Proteomes" id="UP000568380"/>
    </source>
</evidence>
<gene>
    <name evidence="2" type="ORF">HNR40_000885</name>
</gene>
<accession>A0A7W7ZXT9</accession>
<dbReference type="AlphaFoldDB" id="A0A7W7ZXT9"/>
<keyword evidence="1" id="KW-1133">Transmembrane helix</keyword>
<proteinExistence type="predicted"/>
<keyword evidence="1" id="KW-0812">Transmembrane</keyword>
<sequence length="122" mass="12954">MFLRFAIILQAVTLFSAPITAGLLLTTPSGRALHSVSAYSVFAAGLVHLLAVILVWRRGGGAPRPVLYSAGFFVLVLAQIALGIAQAVTLHLPLGVLLFGYSVVQLSQLPSFRRMRVAPDGL</sequence>
<dbReference type="Proteomes" id="UP000568380">
    <property type="component" value="Unassembled WGS sequence"/>
</dbReference>
<evidence type="ECO:0000256" key="1">
    <source>
        <dbReference type="SAM" id="Phobius"/>
    </source>
</evidence>
<evidence type="ECO:0000313" key="2">
    <source>
        <dbReference type="EMBL" id="MBB5075439.1"/>
    </source>
</evidence>
<dbReference type="EMBL" id="JACHIN010000001">
    <property type="protein sequence ID" value="MBB5075439.1"/>
    <property type="molecule type" value="Genomic_DNA"/>
</dbReference>
<keyword evidence="3" id="KW-1185">Reference proteome</keyword>
<organism evidence="2 3">
    <name type="scientific">Nonomuraea endophytica</name>
    <dbReference type="NCBI Taxonomy" id="714136"/>
    <lineage>
        <taxon>Bacteria</taxon>
        <taxon>Bacillati</taxon>
        <taxon>Actinomycetota</taxon>
        <taxon>Actinomycetes</taxon>
        <taxon>Streptosporangiales</taxon>
        <taxon>Streptosporangiaceae</taxon>
        <taxon>Nonomuraea</taxon>
    </lineage>
</organism>
<feature type="transmembrane region" description="Helical" evidence="1">
    <location>
        <begin position="37"/>
        <end position="56"/>
    </location>
</feature>
<reference evidence="2 3" key="1">
    <citation type="submission" date="2020-08" db="EMBL/GenBank/DDBJ databases">
        <title>Genomic Encyclopedia of Type Strains, Phase IV (KMG-IV): sequencing the most valuable type-strain genomes for metagenomic binning, comparative biology and taxonomic classification.</title>
        <authorList>
            <person name="Goeker M."/>
        </authorList>
    </citation>
    <scope>NUCLEOTIDE SEQUENCE [LARGE SCALE GENOMIC DNA]</scope>
    <source>
        <strain evidence="2 3">DSM 45385</strain>
    </source>
</reference>